<dbReference type="Proteomes" id="UP001623349">
    <property type="component" value="Unassembled WGS sequence"/>
</dbReference>
<evidence type="ECO:0000313" key="3">
    <source>
        <dbReference type="EMBL" id="GAB1298819.1"/>
    </source>
</evidence>
<feature type="region of interest" description="Disordered" evidence="1">
    <location>
        <begin position="163"/>
        <end position="193"/>
    </location>
</feature>
<evidence type="ECO:0000256" key="1">
    <source>
        <dbReference type="SAM" id="MobiDB-lite"/>
    </source>
</evidence>
<dbReference type="PANTHER" id="PTHR21558:SF40">
    <property type="entry name" value="ENSMUSG00000072602 PROTEIN-RELATED"/>
    <property type="match status" value="1"/>
</dbReference>
<name>A0ABQ0FHW9_APOSI</name>
<dbReference type="PANTHER" id="PTHR21558">
    <property type="entry name" value="SPEER/SPETEX"/>
    <property type="match status" value="1"/>
</dbReference>
<dbReference type="EMBL" id="BAAFST010000014">
    <property type="protein sequence ID" value="GAB1298819.1"/>
    <property type="molecule type" value="Genomic_DNA"/>
</dbReference>
<protein>
    <submittedName>
        <fullName evidence="3">Predicted gene 8005</fullName>
    </submittedName>
</protein>
<dbReference type="Pfam" id="PF04822">
    <property type="entry name" value="Takusan"/>
    <property type="match status" value="1"/>
</dbReference>
<keyword evidence="4" id="KW-1185">Reference proteome</keyword>
<feature type="region of interest" description="Disordered" evidence="1">
    <location>
        <begin position="1"/>
        <end position="21"/>
    </location>
</feature>
<gene>
    <name evidence="3" type="ORF">APTSU1_001405500</name>
</gene>
<accession>A0ABQ0FHW9</accession>
<organism evidence="3 4">
    <name type="scientific">Apodemus speciosus</name>
    <name type="common">Large Japanese field mouse</name>
    <dbReference type="NCBI Taxonomy" id="105296"/>
    <lineage>
        <taxon>Eukaryota</taxon>
        <taxon>Metazoa</taxon>
        <taxon>Chordata</taxon>
        <taxon>Craniata</taxon>
        <taxon>Vertebrata</taxon>
        <taxon>Euteleostomi</taxon>
        <taxon>Mammalia</taxon>
        <taxon>Eutheria</taxon>
        <taxon>Euarchontoglires</taxon>
        <taxon>Glires</taxon>
        <taxon>Rodentia</taxon>
        <taxon>Myomorpha</taxon>
        <taxon>Muroidea</taxon>
        <taxon>Muridae</taxon>
        <taxon>Murinae</taxon>
        <taxon>Apodemus</taxon>
    </lineage>
</organism>
<proteinExistence type="predicted"/>
<dbReference type="InterPro" id="IPR006907">
    <property type="entry name" value="DLG5_N"/>
</dbReference>
<feature type="compositionally biased region" description="Low complexity" evidence="1">
    <location>
        <begin position="163"/>
        <end position="178"/>
    </location>
</feature>
<evidence type="ECO:0000313" key="4">
    <source>
        <dbReference type="Proteomes" id="UP001623349"/>
    </source>
</evidence>
<comment type="caution">
    <text evidence="3">The sequence shown here is derived from an EMBL/GenBank/DDBJ whole genome shotgun (WGS) entry which is preliminary data.</text>
</comment>
<feature type="domain" description="Disks large homolog 5 N-terminal" evidence="2">
    <location>
        <begin position="10"/>
        <end position="89"/>
    </location>
</feature>
<reference evidence="3 4" key="1">
    <citation type="submission" date="2024-08" db="EMBL/GenBank/DDBJ databases">
        <title>The draft genome of Apodemus speciosus.</title>
        <authorList>
            <person name="Nabeshima K."/>
            <person name="Suzuki S."/>
            <person name="Onuma M."/>
        </authorList>
    </citation>
    <scope>NUCLEOTIDE SEQUENCE [LARGE SCALE GENOMIC DNA]</scope>
    <source>
        <strain evidence="3">IB14-021</strain>
    </source>
</reference>
<evidence type="ECO:0000259" key="2">
    <source>
        <dbReference type="Pfam" id="PF04822"/>
    </source>
</evidence>
<feature type="compositionally biased region" description="Polar residues" evidence="1">
    <location>
        <begin position="184"/>
        <end position="193"/>
    </location>
</feature>
<sequence length="193" mass="22892">MDLKIRSVGKASSQPSNINEEEQIMKRLDKLKRDLQKMENERDEFKENLAHYTKQDLSDRNNFETFMLKMQYHEMMTNLKKMPQELSGALSKCKELSKENQMYWMSKNHLLGESNHQKHKVKMLWTENRHLLQEQIALEEDTKLTNILCTKAFKFWYDSLPSNSRSLKSSNSSSNGTKTRSRYLSDTTLHQEH</sequence>